<dbReference type="AlphaFoldDB" id="A0A2R5GMB2"/>
<evidence type="ECO:0000256" key="1">
    <source>
        <dbReference type="ARBA" id="ARBA00005162"/>
    </source>
</evidence>
<proteinExistence type="predicted"/>
<keyword evidence="5" id="KW-0223">Dioxygenase</keyword>
<evidence type="ECO:0000313" key="5">
    <source>
        <dbReference type="EMBL" id="GBG32026.1"/>
    </source>
</evidence>
<keyword evidence="4" id="KW-0585">Phenylalanine catabolism</keyword>
<evidence type="ECO:0000313" key="6">
    <source>
        <dbReference type="Proteomes" id="UP000241890"/>
    </source>
</evidence>
<name>A0A2R5GMB2_9STRA</name>
<keyword evidence="6" id="KW-1185">Reference proteome</keyword>
<accession>A0A2R5GMB2</accession>
<dbReference type="GO" id="GO:0006572">
    <property type="term" value="P:L-tyrosine catabolic process"/>
    <property type="evidence" value="ECO:0007669"/>
    <property type="project" value="UniProtKB-KW"/>
</dbReference>
<dbReference type="InterPro" id="IPR005956">
    <property type="entry name" value="4OHPhenylPyrv_dOase"/>
</dbReference>
<comment type="pathway">
    <text evidence="1">Amino-acid degradation; L-phenylalanine degradation; acetoacetate and fumarate from L-phenylalanine: step 3/6.</text>
</comment>
<evidence type="ECO:0000256" key="3">
    <source>
        <dbReference type="ARBA" id="ARBA00022878"/>
    </source>
</evidence>
<evidence type="ECO:0000256" key="4">
    <source>
        <dbReference type="ARBA" id="ARBA00023232"/>
    </source>
</evidence>
<dbReference type="EMBL" id="BEYU01000111">
    <property type="protein sequence ID" value="GBG32026.1"/>
    <property type="molecule type" value="Genomic_DNA"/>
</dbReference>
<keyword evidence="5" id="KW-0670">Pyruvate</keyword>
<dbReference type="GO" id="GO:0003868">
    <property type="term" value="F:4-hydroxyphenylpyruvate dioxygenase activity"/>
    <property type="evidence" value="ECO:0007669"/>
    <property type="project" value="UniProtKB-EC"/>
</dbReference>
<dbReference type="InParanoid" id="A0A2R5GMB2"/>
<dbReference type="PANTHER" id="PTHR11959:SF1">
    <property type="entry name" value="4-HYDROXYPHENYLPYRUVATE DIOXYGENASE"/>
    <property type="match status" value="1"/>
</dbReference>
<dbReference type="EC" id="1.13.11.27" evidence="2"/>
<dbReference type="SUPFAM" id="SSF54593">
    <property type="entry name" value="Glyoxalase/Bleomycin resistance protein/Dihydroxybiphenyl dioxygenase"/>
    <property type="match status" value="2"/>
</dbReference>
<dbReference type="InterPro" id="IPR029068">
    <property type="entry name" value="Glyas_Bleomycin-R_OHBP_Dase"/>
</dbReference>
<dbReference type="GO" id="GO:0006559">
    <property type="term" value="P:L-phenylalanine catabolic process"/>
    <property type="evidence" value="ECO:0007669"/>
    <property type="project" value="UniProtKB-KW"/>
</dbReference>
<dbReference type="Gene3D" id="3.10.180.10">
    <property type="entry name" value="2,3-Dihydroxybiphenyl 1,2-Dioxygenase, domain 1"/>
    <property type="match status" value="2"/>
</dbReference>
<dbReference type="PANTHER" id="PTHR11959">
    <property type="entry name" value="4-HYDROXYPHENYLPYRUVATE DIOXYGENASE"/>
    <property type="match status" value="1"/>
</dbReference>
<gene>
    <name evidence="5" type="ORF">FCC1311_082512</name>
</gene>
<reference evidence="5 6" key="1">
    <citation type="submission" date="2017-12" db="EMBL/GenBank/DDBJ databases">
        <title>Sequencing, de novo assembly and annotation of complete genome of a new Thraustochytrid species, strain FCC1311.</title>
        <authorList>
            <person name="Sedici K."/>
            <person name="Godart F."/>
            <person name="Aiese Cigliano R."/>
            <person name="Sanseverino W."/>
            <person name="Barakat M."/>
            <person name="Ortet P."/>
            <person name="Marechal E."/>
            <person name="Cagnac O."/>
            <person name="Amato A."/>
        </authorList>
    </citation>
    <scope>NUCLEOTIDE SEQUENCE [LARGE SCALE GENOMIC DNA]</scope>
</reference>
<sequence length="700" mass="77061">METETSAPVDAQEFGCEFHHVQMYVDSLQPMEVYKDMESVLNKLAGKGSYDPFSGGMRFLDPENALPERIEQGKEVFKTLCAKTQTCTALDADKFSPANQDVVEQLIVGLGWRVTAEYVGSETRSVLVTSQDARGVKIVVTQLLEGESAGKAQGPETYRHFASDNLRRFAKTNNGFQGIAVLAFELPEAGSIEKVRQRYEEKHPGLLIGVDRYEDRRSINGAEGVLMGSMEILEAFAYYEGNKNSPVDHGTVLRLVHREGSFASKPGFGNPQGVLPGLEDVYARFDGTSIPAYSDHWVSNVRDRHSFLATLEDVLGFTTKVDFNAGVVAAGRAQIESTVTGNNGGGSIKNACDSKEVLRDQSQVYLPINNALTEVGHVHGFLEQVGQGVQHLASRVKDLVRFIERVNNYRKITGRGLSFLNIPASYYGMLDVESDLDFVEEATVRARIAEALQAAGILSVAGIVRLDVTDEQVLQTLSFIDDVPLLNRVCGVVKKARYSNIYKLLRDHFSEETYLQIVRNKILVDIQAGDVLFQIFTCNVLQRDTSDEAPFFEFIQRVCSEKCLPDGTCAPIKPGCGGFGIRNFLSLFLSIEVSKAMLEVEAGVQAGDMARAEKARQRVDIFTKQLNESNPILTAISDAMTAEAEALEALEALGQAESKDADAAAKLRELADKHAQDKLNGNKQLQDLSKHYAELMESLE</sequence>
<comment type="caution">
    <text evidence="5">The sequence shown here is derived from an EMBL/GenBank/DDBJ whole genome shotgun (WGS) entry which is preliminary data.</text>
</comment>
<organism evidence="5 6">
    <name type="scientific">Hondaea fermentalgiana</name>
    <dbReference type="NCBI Taxonomy" id="2315210"/>
    <lineage>
        <taxon>Eukaryota</taxon>
        <taxon>Sar</taxon>
        <taxon>Stramenopiles</taxon>
        <taxon>Bigyra</taxon>
        <taxon>Labyrinthulomycetes</taxon>
        <taxon>Thraustochytrida</taxon>
        <taxon>Thraustochytriidae</taxon>
        <taxon>Hondaea</taxon>
    </lineage>
</organism>
<keyword evidence="5" id="KW-0560">Oxidoreductase</keyword>
<dbReference type="Proteomes" id="UP000241890">
    <property type="component" value="Unassembled WGS sequence"/>
</dbReference>
<keyword evidence="3" id="KW-0828">Tyrosine catabolism</keyword>
<evidence type="ECO:0000256" key="2">
    <source>
        <dbReference type="ARBA" id="ARBA00013222"/>
    </source>
</evidence>
<protein>
    <recommendedName>
        <fullName evidence="2">4-hydroxyphenylpyruvate dioxygenase</fullName>
        <ecNumber evidence="2">1.13.11.27</ecNumber>
    </recommendedName>
</protein>
<dbReference type="OrthoDB" id="414569at2759"/>